<dbReference type="Pfam" id="PF01035">
    <property type="entry name" value="DNA_binding_1"/>
    <property type="match status" value="1"/>
</dbReference>
<dbReference type="InterPro" id="IPR036631">
    <property type="entry name" value="MGMT_N_sf"/>
</dbReference>
<proteinExistence type="predicted"/>
<reference evidence="8" key="1">
    <citation type="journal article" date="2014" name="Front. Microbiol.">
        <title>High frequency of phylogenetically diverse reductive dehalogenase-homologous genes in deep subseafloor sedimentary metagenomes.</title>
        <authorList>
            <person name="Kawai M."/>
            <person name="Futagami T."/>
            <person name="Toyoda A."/>
            <person name="Takaki Y."/>
            <person name="Nishi S."/>
            <person name="Hori S."/>
            <person name="Arai W."/>
            <person name="Tsubouchi T."/>
            <person name="Morono Y."/>
            <person name="Uchiyama I."/>
            <person name="Ito T."/>
            <person name="Fujiyama A."/>
            <person name="Inagaki F."/>
            <person name="Takami H."/>
        </authorList>
    </citation>
    <scope>NUCLEOTIDE SEQUENCE</scope>
    <source>
        <strain evidence="8">Expedition CK06-06</strain>
    </source>
</reference>
<keyword evidence="2" id="KW-0489">Methyltransferase</keyword>
<dbReference type="CDD" id="cd06445">
    <property type="entry name" value="ATase"/>
    <property type="match status" value="1"/>
</dbReference>
<dbReference type="GO" id="GO:0006281">
    <property type="term" value="P:DNA repair"/>
    <property type="evidence" value="ECO:0007669"/>
    <property type="project" value="UniProtKB-KW"/>
</dbReference>
<dbReference type="InterPro" id="IPR014048">
    <property type="entry name" value="MethylDNA_cys_MeTrfase_DNA-bd"/>
</dbReference>
<dbReference type="GO" id="GO:0032259">
    <property type="term" value="P:methylation"/>
    <property type="evidence" value="ECO:0007669"/>
    <property type="project" value="UniProtKB-KW"/>
</dbReference>
<feature type="domain" description="Methylated-DNA-[protein]-cysteine S-methyltransferase DNA binding" evidence="7">
    <location>
        <begin position="140"/>
        <end position="199"/>
    </location>
</feature>
<dbReference type="GO" id="GO:0003908">
    <property type="term" value="F:methylated-DNA-[protein]-cysteine S-methyltransferase activity"/>
    <property type="evidence" value="ECO:0007669"/>
    <property type="project" value="UniProtKB-EC"/>
</dbReference>
<keyword evidence="5" id="KW-0234">DNA repair</keyword>
<comment type="catalytic activity">
    <reaction evidence="6">
        <text>a 6-O-methyl-2'-deoxyguanosine in DNA + L-cysteinyl-[protein] = S-methyl-L-cysteinyl-[protein] + a 2'-deoxyguanosine in DNA</text>
        <dbReference type="Rhea" id="RHEA:24000"/>
        <dbReference type="Rhea" id="RHEA-COMP:10131"/>
        <dbReference type="Rhea" id="RHEA-COMP:10132"/>
        <dbReference type="Rhea" id="RHEA-COMP:11367"/>
        <dbReference type="Rhea" id="RHEA-COMP:11368"/>
        <dbReference type="ChEBI" id="CHEBI:29950"/>
        <dbReference type="ChEBI" id="CHEBI:82612"/>
        <dbReference type="ChEBI" id="CHEBI:85445"/>
        <dbReference type="ChEBI" id="CHEBI:85448"/>
        <dbReference type="EC" id="2.1.1.63"/>
    </reaction>
</comment>
<accession>X0T774</accession>
<evidence type="ECO:0000313" key="8">
    <source>
        <dbReference type="EMBL" id="GAF89353.1"/>
    </source>
</evidence>
<comment type="caution">
    <text evidence="8">The sequence shown here is derived from an EMBL/GenBank/DDBJ whole genome shotgun (WGS) entry which is preliminary data.</text>
</comment>
<gene>
    <name evidence="8" type="ORF">S01H1_22499</name>
</gene>
<dbReference type="SUPFAM" id="SSF53155">
    <property type="entry name" value="Methylated DNA-protein cysteine methyltransferase domain"/>
    <property type="match status" value="1"/>
</dbReference>
<keyword evidence="4" id="KW-0227">DNA damage</keyword>
<feature type="non-terminal residue" evidence="8">
    <location>
        <position position="1"/>
    </location>
</feature>
<dbReference type="InterPro" id="IPR036217">
    <property type="entry name" value="MethylDNA_cys_MeTrfase_DNAb"/>
</dbReference>
<dbReference type="InterPro" id="IPR036388">
    <property type="entry name" value="WH-like_DNA-bd_sf"/>
</dbReference>
<dbReference type="NCBIfam" id="TIGR00589">
    <property type="entry name" value="ogt"/>
    <property type="match status" value="1"/>
</dbReference>
<feature type="non-terminal residue" evidence="8">
    <location>
        <position position="199"/>
    </location>
</feature>
<evidence type="ECO:0000256" key="1">
    <source>
        <dbReference type="ARBA" id="ARBA00001286"/>
    </source>
</evidence>
<name>X0T774_9ZZZZ</name>
<comment type="catalytic activity">
    <reaction evidence="1">
        <text>a 4-O-methyl-thymidine in DNA + L-cysteinyl-[protein] = a thymidine in DNA + S-methyl-L-cysteinyl-[protein]</text>
        <dbReference type="Rhea" id="RHEA:53428"/>
        <dbReference type="Rhea" id="RHEA-COMP:10131"/>
        <dbReference type="Rhea" id="RHEA-COMP:10132"/>
        <dbReference type="Rhea" id="RHEA-COMP:13555"/>
        <dbReference type="Rhea" id="RHEA-COMP:13556"/>
        <dbReference type="ChEBI" id="CHEBI:29950"/>
        <dbReference type="ChEBI" id="CHEBI:82612"/>
        <dbReference type="ChEBI" id="CHEBI:137386"/>
        <dbReference type="ChEBI" id="CHEBI:137387"/>
        <dbReference type="EC" id="2.1.1.63"/>
    </reaction>
</comment>
<dbReference type="PANTHER" id="PTHR10815:SF13">
    <property type="entry name" value="METHYLATED-DNA--PROTEIN-CYSTEINE METHYLTRANSFERASE"/>
    <property type="match status" value="1"/>
</dbReference>
<dbReference type="PROSITE" id="PS00374">
    <property type="entry name" value="MGMT"/>
    <property type="match status" value="1"/>
</dbReference>
<evidence type="ECO:0000256" key="2">
    <source>
        <dbReference type="ARBA" id="ARBA00022603"/>
    </source>
</evidence>
<evidence type="ECO:0000256" key="6">
    <source>
        <dbReference type="ARBA" id="ARBA00049348"/>
    </source>
</evidence>
<dbReference type="PANTHER" id="PTHR10815">
    <property type="entry name" value="METHYLATED-DNA--PROTEIN-CYSTEINE METHYLTRANSFERASE"/>
    <property type="match status" value="1"/>
</dbReference>
<dbReference type="Gene3D" id="1.10.10.10">
    <property type="entry name" value="Winged helix-like DNA-binding domain superfamily/Winged helix DNA-binding domain"/>
    <property type="match status" value="1"/>
</dbReference>
<dbReference type="EMBL" id="BARS01012709">
    <property type="protein sequence ID" value="GAF89353.1"/>
    <property type="molecule type" value="Genomic_DNA"/>
</dbReference>
<sequence>KQFLKSLTRNAALDRLKKGSSVLDASLEAGLSGPGRLHDLLISTDALTPGEIRKHGAGVQLDYGFGETLFGTTLIAWTSRGVNFLGFCEENGTEFTLATLQEQWANAQFRKNPAAAQVWLDRIFSGSNDKPIPLWLRGSPFQLKVWQALLEIPEGTHSTYGRLAARIGHPGAARAVGTAIGSNPISWIIPCHRVIRQMG</sequence>
<keyword evidence="3" id="KW-0808">Transferase</keyword>
<organism evidence="8">
    <name type="scientific">marine sediment metagenome</name>
    <dbReference type="NCBI Taxonomy" id="412755"/>
    <lineage>
        <taxon>unclassified sequences</taxon>
        <taxon>metagenomes</taxon>
        <taxon>ecological metagenomes</taxon>
    </lineage>
</organism>
<evidence type="ECO:0000259" key="7">
    <source>
        <dbReference type="Pfam" id="PF01035"/>
    </source>
</evidence>
<dbReference type="AlphaFoldDB" id="X0T774"/>
<dbReference type="SUPFAM" id="SSF46767">
    <property type="entry name" value="Methylated DNA-protein cysteine methyltransferase, C-terminal domain"/>
    <property type="match status" value="1"/>
</dbReference>
<dbReference type="InterPro" id="IPR001497">
    <property type="entry name" value="MethylDNA_cys_MeTrfase_AS"/>
</dbReference>
<evidence type="ECO:0000256" key="4">
    <source>
        <dbReference type="ARBA" id="ARBA00022763"/>
    </source>
</evidence>
<evidence type="ECO:0000256" key="5">
    <source>
        <dbReference type="ARBA" id="ARBA00023204"/>
    </source>
</evidence>
<dbReference type="Gene3D" id="3.30.160.70">
    <property type="entry name" value="Methylated DNA-protein cysteine methyltransferase domain"/>
    <property type="match status" value="1"/>
</dbReference>
<evidence type="ECO:0000256" key="3">
    <source>
        <dbReference type="ARBA" id="ARBA00022679"/>
    </source>
</evidence>
<protein>
    <recommendedName>
        <fullName evidence="7">Methylated-DNA-[protein]-cysteine S-methyltransferase DNA binding domain-containing protein</fullName>
    </recommendedName>
</protein>